<protein>
    <recommendedName>
        <fullName evidence="9">Cobalt ABC transporter permease</fullName>
    </recommendedName>
</protein>
<keyword evidence="8" id="KW-1185">Reference proteome</keyword>
<proteinExistence type="inferred from homology"/>
<evidence type="ECO:0000256" key="1">
    <source>
        <dbReference type="ARBA" id="ARBA00004141"/>
    </source>
</evidence>
<dbReference type="InterPro" id="IPR003339">
    <property type="entry name" value="ABC/ECF_trnsptr_transmembrane"/>
</dbReference>
<evidence type="ECO:0008006" key="9">
    <source>
        <dbReference type="Google" id="ProtNLM"/>
    </source>
</evidence>
<evidence type="ECO:0000256" key="3">
    <source>
        <dbReference type="ARBA" id="ARBA00022692"/>
    </source>
</evidence>
<evidence type="ECO:0000256" key="2">
    <source>
        <dbReference type="ARBA" id="ARBA00008564"/>
    </source>
</evidence>
<evidence type="ECO:0000256" key="5">
    <source>
        <dbReference type="ARBA" id="ARBA00023136"/>
    </source>
</evidence>
<evidence type="ECO:0000256" key="6">
    <source>
        <dbReference type="SAM" id="Phobius"/>
    </source>
</evidence>
<sequence>MWVKQGKKQRHLVSADSHTAQHFIVKNPKLCALCILLSLCLSSCAFFVPNQYLPFIALFNGVLLLQGRYLGGGVKGLFLLFTTQLAITCALYLLLHGGERIDEAMLAVIRILLAIIPGWWLSITCAPQRIGEVLSWCMPHKWAFVMAACFSLLPRIGLEVKDTYQMQVMRGANITPKALCRPKHWGELIYCVLYPLLIQLLKLSKQMALAAKLRRFGVHHKPTHWPD</sequence>
<dbReference type="Proteomes" id="UP000761574">
    <property type="component" value="Unassembled WGS sequence"/>
</dbReference>
<dbReference type="EMBL" id="BPFB01000001">
    <property type="protein sequence ID" value="GIU41682.1"/>
    <property type="molecule type" value="Genomic_DNA"/>
</dbReference>
<evidence type="ECO:0000313" key="7">
    <source>
        <dbReference type="EMBL" id="GIU41682.1"/>
    </source>
</evidence>
<organism evidence="7 8">
    <name type="scientific">Shewanella algidipiscicola</name>
    <dbReference type="NCBI Taxonomy" id="614070"/>
    <lineage>
        <taxon>Bacteria</taxon>
        <taxon>Pseudomonadati</taxon>
        <taxon>Pseudomonadota</taxon>
        <taxon>Gammaproteobacteria</taxon>
        <taxon>Alteromonadales</taxon>
        <taxon>Shewanellaceae</taxon>
        <taxon>Shewanella</taxon>
    </lineage>
</organism>
<gene>
    <name evidence="7" type="ORF">TUM4630_00870</name>
</gene>
<feature type="transmembrane region" description="Helical" evidence="6">
    <location>
        <begin position="107"/>
        <end position="130"/>
    </location>
</feature>
<dbReference type="Pfam" id="PF02361">
    <property type="entry name" value="CbiQ"/>
    <property type="match status" value="1"/>
</dbReference>
<reference evidence="7 8" key="1">
    <citation type="submission" date="2021-05" db="EMBL/GenBank/DDBJ databases">
        <title>Molecular characterization for Shewanella algae harboring chromosomal blaOXA-55-like strains isolated from clinical and environment sample.</title>
        <authorList>
            <person name="Ohama Y."/>
            <person name="Aoki K."/>
            <person name="Harada S."/>
            <person name="Moriya K."/>
            <person name="Ishii Y."/>
            <person name="Tateda K."/>
        </authorList>
    </citation>
    <scope>NUCLEOTIDE SEQUENCE [LARGE SCALE GENOMIC DNA]</scope>
    <source>
        <strain evidence="7 8">LMG 23746</strain>
    </source>
</reference>
<dbReference type="CDD" id="cd16914">
    <property type="entry name" value="EcfT"/>
    <property type="match status" value="1"/>
</dbReference>
<accession>A0ABQ4P2F9</accession>
<comment type="similarity">
    <text evidence="2">Belongs to the CbiQ family.</text>
</comment>
<evidence type="ECO:0000256" key="4">
    <source>
        <dbReference type="ARBA" id="ARBA00022989"/>
    </source>
</evidence>
<evidence type="ECO:0000313" key="8">
    <source>
        <dbReference type="Proteomes" id="UP000761574"/>
    </source>
</evidence>
<keyword evidence="3 6" id="KW-0812">Transmembrane</keyword>
<comment type="subcellular location">
    <subcellularLocation>
        <location evidence="1">Membrane</location>
        <topology evidence="1">Multi-pass membrane protein</topology>
    </subcellularLocation>
</comment>
<feature type="transmembrane region" description="Helical" evidence="6">
    <location>
        <begin position="30"/>
        <end position="49"/>
    </location>
</feature>
<name>A0ABQ4P2F9_9GAMM</name>
<keyword evidence="5 6" id="KW-0472">Membrane</keyword>
<feature type="transmembrane region" description="Helical" evidence="6">
    <location>
        <begin position="69"/>
        <end position="95"/>
    </location>
</feature>
<keyword evidence="4 6" id="KW-1133">Transmembrane helix</keyword>
<comment type="caution">
    <text evidence="7">The sequence shown here is derived from an EMBL/GenBank/DDBJ whole genome shotgun (WGS) entry which is preliminary data.</text>
</comment>
<feature type="transmembrane region" description="Helical" evidence="6">
    <location>
        <begin position="142"/>
        <end position="160"/>
    </location>
</feature>